<dbReference type="AlphaFoldDB" id="X1FAG0"/>
<organism evidence="1">
    <name type="scientific">marine sediment metagenome</name>
    <dbReference type="NCBI Taxonomy" id="412755"/>
    <lineage>
        <taxon>unclassified sequences</taxon>
        <taxon>metagenomes</taxon>
        <taxon>ecological metagenomes</taxon>
    </lineage>
</organism>
<evidence type="ECO:0000313" key="1">
    <source>
        <dbReference type="EMBL" id="GAH17748.1"/>
    </source>
</evidence>
<protein>
    <submittedName>
        <fullName evidence="1">Uncharacterized protein</fullName>
    </submittedName>
</protein>
<reference evidence="1" key="1">
    <citation type="journal article" date="2014" name="Front. Microbiol.">
        <title>High frequency of phylogenetically diverse reductive dehalogenase-homologous genes in deep subseafloor sedimentary metagenomes.</title>
        <authorList>
            <person name="Kawai M."/>
            <person name="Futagami T."/>
            <person name="Toyoda A."/>
            <person name="Takaki Y."/>
            <person name="Nishi S."/>
            <person name="Hori S."/>
            <person name="Arai W."/>
            <person name="Tsubouchi T."/>
            <person name="Morono Y."/>
            <person name="Uchiyama I."/>
            <person name="Ito T."/>
            <person name="Fujiyama A."/>
            <person name="Inagaki F."/>
            <person name="Takami H."/>
        </authorList>
    </citation>
    <scope>NUCLEOTIDE SEQUENCE</scope>
    <source>
        <strain evidence="1">Expedition CK06-06</strain>
    </source>
</reference>
<name>X1FAG0_9ZZZZ</name>
<proteinExistence type="predicted"/>
<gene>
    <name evidence="1" type="ORF">S01H4_53285</name>
</gene>
<accession>X1FAG0</accession>
<feature type="non-terminal residue" evidence="1">
    <location>
        <position position="1"/>
    </location>
</feature>
<dbReference type="EMBL" id="BART01030539">
    <property type="protein sequence ID" value="GAH17748.1"/>
    <property type="molecule type" value="Genomic_DNA"/>
</dbReference>
<sequence length="262" mass="30894">YLSELDRQIKLMKENIISQHSQRDSIPETLENGIIFGVQNEFAFQLLQGHIQDLISHGIDGVKRLNDNFDNLNSKLEYVIKKKEFSKVKKLIEMNSTQIQTFIAETERQIEGIIGKEKIFEDNNLFNLYVRPYLNKWNDSKELLINKLRIFVKKNEDKLYLSQVKYYLEVSNPIKLDLLSSYISIDVDQLKERLVRYIEKNKLNAKIAKDSLISQKIESDISKNDLHFFKDIKTVGNKIYLHFKLNNPTNFNFKDIQMSLKI</sequence>
<comment type="caution">
    <text evidence="1">The sequence shown here is derived from an EMBL/GenBank/DDBJ whole genome shotgun (WGS) entry which is preliminary data.</text>
</comment>
<feature type="non-terminal residue" evidence="1">
    <location>
        <position position="262"/>
    </location>
</feature>